<organism evidence="3">
    <name type="scientific">Amphimedon queenslandica</name>
    <name type="common">Sponge</name>
    <dbReference type="NCBI Taxonomy" id="400682"/>
    <lineage>
        <taxon>Eukaryota</taxon>
        <taxon>Metazoa</taxon>
        <taxon>Porifera</taxon>
        <taxon>Demospongiae</taxon>
        <taxon>Heteroscleromorpha</taxon>
        <taxon>Haplosclerida</taxon>
        <taxon>Niphatidae</taxon>
        <taxon>Amphimedon</taxon>
    </lineage>
</organism>
<dbReference type="GO" id="GO:0035091">
    <property type="term" value="F:phosphatidylinositol binding"/>
    <property type="evidence" value="ECO:0007669"/>
    <property type="project" value="InterPro"/>
</dbReference>
<keyword evidence="4" id="KW-1185">Reference proteome</keyword>
<gene>
    <name evidence="3" type="primary">105316760</name>
</gene>
<name>A0A1X7VHT8_AMPQE</name>
<reference evidence="4" key="1">
    <citation type="journal article" date="2010" name="Nature">
        <title>The Amphimedon queenslandica genome and the evolution of animal complexity.</title>
        <authorList>
            <person name="Srivastava M."/>
            <person name="Simakov O."/>
            <person name="Chapman J."/>
            <person name="Fahey B."/>
            <person name="Gauthier M.E."/>
            <person name="Mitros T."/>
            <person name="Richards G.S."/>
            <person name="Conaco C."/>
            <person name="Dacre M."/>
            <person name="Hellsten U."/>
            <person name="Larroux C."/>
            <person name="Putnam N.H."/>
            <person name="Stanke M."/>
            <person name="Adamska M."/>
            <person name="Darling A."/>
            <person name="Degnan S.M."/>
            <person name="Oakley T.H."/>
            <person name="Plachetzki D.C."/>
            <person name="Zhai Y."/>
            <person name="Adamski M."/>
            <person name="Calcino A."/>
            <person name="Cummins S.F."/>
            <person name="Goodstein D.M."/>
            <person name="Harris C."/>
            <person name="Jackson D.J."/>
            <person name="Leys S.P."/>
            <person name="Shu S."/>
            <person name="Woodcroft B.J."/>
            <person name="Vervoort M."/>
            <person name="Kosik K.S."/>
            <person name="Manning G."/>
            <person name="Degnan B.M."/>
            <person name="Rokhsar D.S."/>
        </authorList>
    </citation>
    <scope>NUCLEOTIDE SEQUENCE [LARGE SCALE GENOMIC DNA]</scope>
</reference>
<dbReference type="AlphaFoldDB" id="A0A1X7VHT8"/>
<feature type="compositionally biased region" description="Basic residues" evidence="1">
    <location>
        <begin position="282"/>
        <end position="291"/>
    </location>
</feature>
<dbReference type="OrthoDB" id="10254720at2759"/>
<protein>
    <recommendedName>
        <fullName evidence="2">PX domain-containing protein</fullName>
    </recommendedName>
</protein>
<dbReference type="InParanoid" id="A0A1X7VHT8"/>
<dbReference type="EnsemblMetazoa" id="XM_011411918.2">
    <property type="protein sequence ID" value="XP_011410220.1"/>
    <property type="gene ID" value="LOC105316760"/>
</dbReference>
<proteinExistence type="predicted"/>
<dbReference type="InterPro" id="IPR036871">
    <property type="entry name" value="PX_dom_sf"/>
</dbReference>
<evidence type="ECO:0000256" key="1">
    <source>
        <dbReference type="SAM" id="MobiDB-lite"/>
    </source>
</evidence>
<evidence type="ECO:0000313" key="3">
    <source>
        <dbReference type="EnsemblMetazoa" id="Aqu2.1.39601_001"/>
    </source>
</evidence>
<dbReference type="STRING" id="400682.A0A1X7VHT8"/>
<dbReference type="PANTHER" id="PTHR14431:SF1">
    <property type="entry name" value="HCLS1-BINDING PROTEIN 3"/>
    <property type="match status" value="1"/>
</dbReference>
<feature type="compositionally biased region" description="Basic and acidic residues" evidence="1">
    <location>
        <begin position="302"/>
        <end position="311"/>
    </location>
</feature>
<feature type="region of interest" description="Disordered" evidence="1">
    <location>
        <begin position="280"/>
        <end position="337"/>
    </location>
</feature>
<dbReference type="OMA" id="CNRRVAF"/>
<dbReference type="InterPro" id="IPR039701">
    <property type="entry name" value="HS1BP3"/>
</dbReference>
<sequence length="337" mass="38616">MPVTVTKRELKNVKTGTDINVPSYQKASSARNVKDYHVVVISKLPHFKLPEHSEEDIVQFMVPRDYNSFEKLQKELLEQFPSLKLPDLPRKHILFMSDEDLEDRRVSFDCLMIIVSRSVELTTSIPMLEFLGIDLLADRKYKKRRAEYLESRGPRTSGKGGVTKEEEEPEDLFSEKKKTTGGAEDKLFEDNDEDLFTDFTSEKKTNRSTERDLLDDEATSTTTVRTAKMTLLDDDPELNMSILKTGENEREGDNTLFTEIEDHSDLLNVGTLDDVLKVAHEKPKKKPKPKSVQKPLGASLFDDEKERKDGVDAMGTDDISKYIQMNEQEDDDDLELF</sequence>
<feature type="compositionally biased region" description="Acidic residues" evidence="1">
    <location>
        <begin position="327"/>
        <end position="337"/>
    </location>
</feature>
<dbReference type="eggNOG" id="ENOG502QSUW">
    <property type="taxonomic scope" value="Eukaryota"/>
</dbReference>
<feature type="compositionally biased region" description="Basic and acidic residues" evidence="1">
    <location>
        <begin position="200"/>
        <end position="212"/>
    </location>
</feature>
<dbReference type="Gene3D" id="3.30.1520.10">
    <property type="entry name" value="Phox-like domain"/>
    <property type="match status" value="1"/>
</dbReference>
<evidence type="ECO:0000313" key="4">
    <source>
        <dbReference type="Proteomes" id="UP000007879"/>
    </source>
</evidence>
<evidence type="ECO:0000259" key="2">
    <source>
        <dbReference type="PROSITE" id="PS50195"/>
    </source>
</evidence>
<dbReference type="SUPFAM" id="SSF64268">
    <property type="entry name" value="PX domain"/>
    <property type="match status" value="1"/>
</dbReference>
<dbReference type="PANTHER" id="PTHR14431">
    <property type="entry name" value="HCLS1-BINDING PROTEIN 3"/>
    <property type="match status" value="1"/>
</dbReference>
<dbReference type="PROSITE" id="PS50195">
    <property type="entry name" value="PX"/>
    <property type="match status" value="1"/>
</dbReference>
<dbReference type="FunCoup" id="A0A1X7VHT8">
    <property type="interactions" value="76"/>
</dbReference>
<feature type="compositionally biased region" description="Basic and acidic residues" evidence="1">
    <location>
        <begin position="173"/>
        <end position="189"/>
    </location>
</feature>
<dbReference type="Pfam" id="PF00787">
    <property type="entry name" value="PX"/>
    <property type="match status" value="1"/>
</dbReference>
<dbReference type="EnsemblMetazoa" id="Aqu2.1.39601_001">
    <property type="protein sequence ID" value="Aqu2.1.39601_001"/>
    <property type="gene ID" value="Aqu2.1.39601"/>
</dbReference>
<feature type="domain" description="PX" evidence="2">
    <location>
        <begin position="1"/>
        <end position="138"/>
    </location>
</feature>
<dbReference type="Proteomes" id="UP000007879">
    <property type="component" value="Unassembled WGS sequence"/>
</dbReference>
<feature type="region of interest" description="Disordered" evidence="1">
    <location>
        <begin position="147"/>
        <end position="220"/>
    </location>
</feature>
<reference evidence="3" key="2">
    <citation type="submission" date="2017-05" db="UniProtKB">
        <authorList>
            <consortium name="EnsemblMetazoa"/>
        </authorList>
    </citation>
    <scope>IDENTIFICATION</scope>
</reference>
<accession>A0A1X7VHT8</accession>
<dbReference type="KEGG" id="aqu:105316760"/>
<dbReference type="InterPro" id="IPR001683">
    <property type="entry name" value="PX_dom"/>
</dbReference>